<gene>
    <name evidence="1" type="ORF">BE15_04965</name>
</gene>
<dbReference type="EMBL" id="JEMA01000505">
    <property type="protein sequence ID" value="KYF69073.1"/>
    <property type="molecule type" value="Genomic_DNA"/>
</dbReference>
<accession>A0A150QM97</accession>
<dbReference type="InterPro" id="IPR008930">
    <property type="entry name" value="Terpenoid_cyclase/PrenylTrfase"/>
</dbReference>
<dbReference type="OrthoDB" id="5498016at2"/>
<evidence type="ECO:0008006" key="3">
    <source>
        <dbReference type="Google" id="ProtNLM"/>
    </source>
</evidence>
<name>A0A150QM97_SORCE</name>
<comment type="caution">
    <text evidence="1">The sequence shown here is derived from an EMBL/GenBank/DDBJ whole genome shotgun (WGS) entry which is preliminary data.</text>
</comment>
<protein>
    <recommendedName>
        <fullName evidence="3">Squalene cyclase C-terminal domain-containing protein</fullName>
    </recommendedName>
</protein>
<evidence type="ECO:0000313" key="1">
    <source>
        <dbReference type="EMBL" id="KYF69073.1"/>
    </source>
</evidence>
<reference evidence="1 2" key="1">
    <citation type="submission" date="2014-02" db="EMBL/GenBank/DDBJ databases">
        <title>The small core and large imbalanced accessory genome model reveals a collaborative survival strategy of Sorangium cellulosum strains in nature.</title>
        <authorList>
            <person name="Han K."/>
            <person name="Peng R."/>
            <person name="Blom J."/>
            <person name="Li Y.-Z."/>
        </authorList>
    </citation>
    <scope>NUCLEOTIDE SEQUENCE [LARGE SCALE GENOMIC DNA]</scope>
    <source>
        <strain evidence="1 2">So0008-312</strain>
    </source>
</reference>
<sequence length="646" mass="68591">MCERSWSAFLRAGALWRGDAAWGALAIERSVGAPSGRSIPWAGWALRICGRVSSPAAACDAAVAVALVAAGGVDGAPDALARGALAGRLLAQHAEEARVHRWLLGLAELSEAAWEHNPVVAGAALARGEAGGAREAVALWTAAALLAGDDPAPARRFGEAVTAPLWLLDGLVRLWLDPAVPDLAAPTLTPLLALWLRDPELAPPLLRALAGERASPVRRREIHSLLAARPYRAALAARVRGALASAREIAASAPRAQPSGRGLAEAQREFVDALGERLRFFEGLMSFRDVIGAGAALGPPRAQGDLAPADDAGADLRAATAYLLEATPWPESWEVQRFGVLGSREQPVGHWFVRATILMALIEIGEVGRDVRADAAALLDEIPAGELRYFGDFRELPPDADDLAIILQLIAATGAARERAETWIEVMLANVGDDGVVPTWFYRGPAGPTTPGVAWAGDDCSAVRLNLLAGLLSFDATRFARLIEANARRVLDAASPDEIQGACFYDGPYTDLAFLRFARLYRQHQERSLDAPRAAEIAAVEAAVLSRMLGAQRLDGGFGTPLCTAACLEGAAMAAAPDPLLIERGLRNLGERQLVDGSWPAEPLYRTPMKHGREGHHQGRALTTALCARGFAAARSRLRRGGERRA</sequence>
<evidence type="ECO:0000313" key="2">
    <source>
        <dbReference type="Proteomes" id="UP000075260"/>
    </source>
</evidence>
<dbReference type="Proteomes" id="UP000075260">
    <property type="component" value="Unassembled WGS sequence"/>
</dbReference>
<dbReference type="AlphaFoldDB" id="A0A150QM97"/>
<organism evidence="1 2">
    <name type="scientific">Sorangium cellulosum</name>
    <name type="common">Polyangium cellulosum</name>
    <dbReference type="NCBI Taxonomy" id="56"/>
    <lineage>
        <taxon>Bacteria</taxon>
        <taxon>Pseudomonadati</taxon>
        <taxon>Myxococcota</taxon>
        <taxon>Polyangia</taxon>
        <taxon>Polyangiales</taxon>
        <taxon>Polyangiaceae</taxon>
        <taxon>Sorangium</taxon>
    </lineage>
</organism>
<dbReference type="Gene3D" id="1.50.10.20">
    <property type="match status" value="1"/>
</dbReference>
<proteinExistence type="predicted"/>
<dbReference type="SUPFAM" id="SSF48239">
    <property type="entry name" value="Terpenoid cyclases/Protein prenyltransferases"/>
    <property type="match status" value="1"/>
</dbReference>